<dbReference type="GO" id="GO:0009252">
    <property type="term" value="P:peptidoglycan biosynthetic process"/>
    <property type="evidence" value="ECO:0007669"/>
    <property type="project" value="UniProtKB-UniRule"/>
</dbReference>
<evidence type="ECO:0000313" key="10">
    <source>
        <dbReference type="EMBL" id="OGY34197.1"/>
    </source>
</evidence>
<evidence type="ECO:0000256" key="1">
    <source>
        <dbReference type="ARBA" id="ARBA00004651"/>
    </source>
</evidence>
<dbReference type="CDD" id="cd13123">
    <property type="entry name" value="MATE_MurJ_like"/>
    <property type="match status" value="1"/>
</dbReference>
<dbReference type="Pfam" id="PF03023">
    <property type="entry name" value="MurJ"/>
    <property type="match status" value="1"/>
</dbReference>
<evidence type="ECO:0000256" key="4">
    <source>
        <dbReference type="ARBA" id="ARBA00022960"/>
    </source>
</evidence>
<comment type="similarity">
    <text evidence="8 9">Belongs to the MurJ/MviN family.</text>
</comment>
<dbReference type="GO" id="GO:0034204">
    <property type="term" value="P:lipid translocation"/>
    <property type="evidence" value="ECO:0007669"/>
    <property type="project" value="TreeGrafter"/>
</dbReference>
<dbReference type="InterPro" id="IPR004268">
    <property type="entry name" value="MurJ"/>
</dbReference>
<dbReference type="EMBL" id="MHHR01000020">
    <property type="protein sequence ID" value="OGY34197.1"/>
    <property type="molecule type" value="Genomic_DNA"/>
</dbReference>
<evidence type="ECO:0000256" key="2">
    <source>
        <dbReference type="ARBA" id="ARBA00022475"/>
    </source>
</evidence>
<evidence type="ECO:0000256" key="6">
    <source>
        <dbReference type="ARBA" id="ARBA00022989"/>
    </source>
</evidence>
<evidence type="ECO:0000256" key="3">
    <source>
        <dbReference type="ARBA" id="ARBA00022692"/>
    </source>
</evidence>
<comment type="pathway">
    <text evidence="8">Cell wall biogenesis; peptidoglycan biosynthesis.</text>
</comment>
<dbReference type="PRINTS" id="PR01806">
    <property type="entry name" value="VIRFACTRMVIN"/>
</dbReference>
<keyword evidence="2 8" id="KW-1003">Cell membrane</keyword>
<feature type="transmembrane region" description="Helical" evidence="8">
    <location>
        <begin position="350"/>
        <end position="372"/>
    </location>
</feature>
<keyword evidence="6 8" id="KW-1133">Transmembrane helix</keyword>
<keyword evidence="8 9" id="KW-0813">Transport</keyword>
<comment type="function">
    <text evidence="8 9">Involved in peptidoglycan biosynthesis. Transports lipid-linked peptidoglycan precursors from the inner to the outer leaflet of the cytoplasmic membrane.</text>
</comment>
<evidence type="ECO:0000256" key="8">
    <source>
        <dbReference type="HAMAP-Rule" id="MF_02078"/>
    </source>
</evidence>
<dbReference type="PANTHER" id="PTHR47019">
    <property type="entry name" value="LIPID II FLIPPASE MURJ"/>
    <property type="match status" value="1"/>
</dbReference>
<dbReference type="PANTHER" id="PTHR47019:SF1">
    <property type="entry name" value="LIPID II FLIPPASE MURJ"/>
    <property type="match status" value="1"/>
</dbReference>
<sequence>MSTSEFRHTASNAGMIGAAALAGSVVGFVLQLLVAYYFGAGNQTDAFFMAQSTSEMLAKLLLGGSVTAVFIPLFVERLAVKNRDGAWRLAFNILNIMTVAYIALLGCIWLLAGPFVHFIAPGFNGDTYTLTVSLLRLLLPSFLFLFLVEFATSILHSFKLFTLPATLRIVAPLVSILSILVFVHTLGIHALAIGIVAGSIIQLAILVVGLRRQGMKYRFFIDIRDPAIRSLVRLVYPFIFSLLMTQGAGIVYRILVSGLEEGSLSALKFAEKITQLLTIVFLNSVTLVIYPLLSEKASLHDTAGMRSTIASAMRLVVFVSLPLILAVAILREPLVTFLYQRGSFTASDTAATSIALLYLVLGLTTTGISSILGHAVLAIQKTRAAVAITIISQVVAISLFYFLVPTMGMAGLALASSLVPLSSALLYFLYLRRHIPALSTIFAHTTYIKTIILAIVSSAIVWVVSLSLTNYVLLQIIASLLAGALCYLVAARAWHIEEMQEVLGMVRAKLTRRAV</sequence>
<keyword evidence="7 8" id="KW-0472">Membrane</keyword>
<protein>
    <recommendedName>
        <fullName evidence="8">Probable lipid II flippase MurJ</fullName>
    </recommendedName>
</protein>
<dbReference type="InterPro" id="IPR051050">
    <property type="entry name" value="Lipid_II_flippase_MurJ/MviN"/>
</dbReference>
<feature type="transmembrane region" description="Helical" evidence="8">
    <location>
        <begin position="188"/>
        <end position="210"/>
    </location>
</feature>
<evidence type="ECO:0000256" key="7">
    <source>
        <dbReference type="ARBA" id="ARBA00023136"/>
    </source>
</evidence>
<evidence type="ECO:0000256" key="5">
    <source>
        <dbReference type="ARBA" id="ARBA00022984"/>
    </source>
</evidence>
<feature type="transmembrane region" description="Helical" evidence="8">
    <location>
        <begin position="87"/>
        <end position="112"/>
    </location>
</feature>
<accession>A0A1G1X4E5</accession>
<proteinExistence type="inferred from homology"/>
<reference evidence="10 11" key="1">
    <citation type="journal article" date="2016" name="Nat. Commun.">
        <title>Thousands of microbial genomes shed light on interconnected biogeochemical processes in an aquifer system.</title>
        <authorList>
            <person name="Anantharaman K."/>
            <person name="Brown C.T."/>
            <person name="Hug L.A."/>
            <person name="Sharon I."/>
            <person name="Castelle C.J."/>
            <person name="Probst A.J."/>
            <person name="Thomas B.C."/>
            <person name="Singh A."/>
            <person name="Wilkins M.J."/>
            <person name="Karaoz U."/>
            <person name="Brodie E.L."/>
            <person name="Williams K.H."/>
            <person name="Hubbard S.S."/>
            <person name="Banfield J.F."/>
        </authorList>
    </citation>
    <scope>NUCLEOTIDE SEQUENCE [LARGE SCALE GENOMIC DNA]</scope>
</reference>
<feature type="transmembrane region" description="Helical" evidence="8">
    <location>
        <begin position="127"/>
        <end position="148"/>
    </location>
</feature>
<dbReference type="GO" id="GO:0015648">
    <property type="term" value="F:lipid-linked peptidoglycan transporter activity"/>
    <property type="evidence" value="ECO:0007669"/>
    <property type="project" value="UniProtKB-UniRule"/>
</dbReference>
<feature type="transmembrane region" description="Helical" evidence="8">
    <location>
        <begin position="275"/>
        <end position="293"/>
    </location>
</feature>
<dbReference type="NCBIfam" id="TIGR01695">
    <property type="entry name" value="murJ_mviN"/>
    <property type="match status" value="1"/>
</dbReference>
<feature type="transmembrane region" description="Helical" evidence="8">
    <location>
        <begin position="471"/>
        <end position="490"/>
    </location>
</feature>
<gene>
    <name evidence="8" type="primary">murJ</name>
    <name evidence="10" type="ORF">A3D99_00565</name>
</gene>
<dbReference type="Proteomes" id="UP000177528">
    <property type="component" value="Unassembled WGS sequence"/>
</dbReference>
<evidence type="ECO:0000256" key="9">
    <source>
        <dbReference type="PIRNR" id="PIRNR002869"/>
    </source>
</evidence>
<keyword evidence="5 8" id="KW-0573">Peptidoglycan synthesis</keyword>
<evidence type="ECO:0000313" key="11">
    <source>
        <dbReference type="Proteomes" id="UP000177528"/>
    </source>
</evidence>
<keyword evidence="3 8" id="KW-0812">Transmembrane</keyword>
<feature type="transmembrane region" description="Helical" evidence="8">
    <location>
        <begin position="410"/>
        <end position="429"/>
    </location>
</feature>
<feature type="transmembrane region" description="Helical" evidence="8">
    <location>
        <begin position="57"/>
        <end position="75"/>
    </location>
</feature>
<dbReference type="HAMAP" id="MF_02078">
    <property type="entry name" value="MurJ_MviN"/>
    <property type="match status" value="1"/>
</dbReference>
<comment type="subcellular location">
    <subcellularLocation>
        <location evidence="1 8">Cell membrane</location>
        <topology evidence="1 8">Multi-pass membrane protein</topology>
    </subcellularLocation>
</comment>
<feature type="transmembrane region" description="Helical" evidence="8">
    <location>
        <begin position="160"/>
        <end position="182"/>
    </location>
</feature>
<dbReference type="GO" id="GO:0071555">
    <property type="term" value="P:cell wall organization"/>
    <property type="evidence" value="ECO:0007669"/>
    <property type="project" value="UniProtKB-UniRule"/>
</dbReference>
<feature type="transmembrane region" description="Helical" evidence="8">
    <location>
        <begin position="384"/>
        <end position="404"/>
    </location>
</feature>
<keyword evidence="4 8" id="KW-0133">Cell shape</keyword>
<feature type="transmembrane region" description="Helical" evidence="8">
    <location>
        <begin position="313"/>
        <end position="330"/>
    </location>
</feature>
<dbReference type="PIRSF" id="PIRSF002869">
    <property type="entry name" value="MviN"/>
    <property type="match status" value="1"/>
</dbReference>
<organism evidence="10 11">
    <name type="scientific">Candidatus Andersenbacteria bacterium RIFCSPHIGHO2_12_FULL_45_11</name>
    <dbReference type="NCBI Taxonomy" id="1797281"/>
    <lineage>
        <taxon>Bacteria</taxon>
        <taxon>Candidatus Anderseniibacteriota</taxon>
    </lineage>
</organism>
<keyword evidence="8 9" id="KW-0961">Cell wall biogenesis/degradation</keyword>
<name>A0A1G1X4E5_9BACT</name>
<feature type="transmembrane region" description="Helical" evidence="8">
    <location>
        <begin position="231"/>
        <end position="255"/>
    </location>
</feature>
<dbReference type="GO" id="GO:0005886">
    <property type="term" value="C:plasma membrane"/>
    <property type="evidence" value="ECO:0007669"/>
    <property type="project" value="UniProtKB-SubCell"/>
</dbReference>
<dbReference type="UniPathway" id="UPA00219"/>
<comment type="caution">
    <text evidence="10">The sequence shown here is derived from an EMBL/GenBank/DDBJ whole genome shotgun (WGS) entry which is preliminary data.</text>
</comment>
<dbReference type="GO" id="GO:0008360">
    <property type="term" value="P:regulation of cell shape"/>
    <property type="evidence" value="ECO:0007669"/>
    <property type="project" value="UniProtKB-UniRule"/>
</dbReference>
<feature type="transmembrane region" description="Helical" evidence="8">
    <location>
        <begin position="441"/>
        <end position="465"/>
    </location>
</feature>
<dbReference type="AlphaFoldDB" id="A0A1G1X4E5"/>
<feature type="transmembrane region" description="Helical" evidence="8">
    <location>
        <begin position="12"/>
        <end position="37"/>
    </location>
</feature>